<dbReference type="InterPro" id="IPR036942">
    <property type="entry name" value="Beta-barrel_TonB_sf"/>
</dbReference>
<comment type="subcellular location">
    <subcellularLocation>
        <location evidence="1 7">Cell outer membrane</location>
        <topology evidence="1 7">Multi-pass membrane protein</topology>
    </subcellularLocation>
</comment>
<feature type="domain" description="TonB-dependent transporter Oar-like beta-barrel" evidence="9">
    <location>
        <begin position="290"/>
        <end position="361"/>
    </location>
</feature>
<dbReference type="SUPFAM" id="SSF56935">
    <property type="entry name" value="Porins"/>
    <property type="match status" value="1"/>
</dbReference>
<comment type="caution">
    <text evidence="10">The sequence shown here is derived from an EMBL/GenBank/DDBJ whole genome shotgun (WGS) entry which is preliminary data.</text>
</comment>
<keyword evidence="6 7" id="KW-0998">Cell outer membrane</keyword>
<evidence type="ECO:0000313" key="11">
    <source>
        <dbReference type="Proteomes" id="UP000287865"/>
    </source>
</evidence>
<dbReference type="InterPro" id="IPR013784">
    <property type="entry name" value="Carb-bd-like_fold"/>
</dbReference>
<organism evidence="10 11">
    <name type="scientific">Aliidiomarina maris</name>
    <dbReference type="NCBI Taxonomy" id="531312"/>
    <lineage>
        <taxon>Bacteria</taxon>
        <taxon>Pseudomonadati</taxon>
        <taxon>Pseudomonadota</taxon>
        <taxon>Gammaproteobacteria</taxon>
        <taxon>Alteromonadales</taxon>
        <taxon>Idiomarinaceae</taxon>
        <taxon>Aliidiomarina</taxon>
    </lineage>
</organism>
<dbReference type="Pfam" id="PF25183">
    <property type="entry name" value="OMP_b-brl_4"/>
    <property type="match status" value="2"/>
</dbReference>
<dbReference type="Gene3D" id="2.40.170.20">
    <property type="entry name" value="TonB-dependent receptor, beta-barrel domain"/>
    <property type="match status" value="1"/>
</dbReference>
<dbReference type="PROSITE" id="PS52016">
    <property type="entry name" value="TONB_DEPENDENT_REC_3"/>
    <property type="match status" value="1"/>
</dbReference>
<dbReference type="EMBL" id="PIPK01000009">
    <property type="protein sequence ID" value="RUO22816.1"/>
    <property type="molecule type" value="Genomic_DNA"/>
</dbReference>
<dbReference type="InterPro" id="IPR012910">
    <property type="entry name" value="Plug_dom"/>
</dbReference>
<name>A0ABY0BQG3_9GAMM</name>
<evidence type="ECO:0000256" key="1">
    <source>
        <dbReference type="ARBA" id="ARBA00004571"/>
    </source>
</evidence>
<dbReference type="Pfam" id="PF07715">
    <property type="entry name" value="Plug"/>
    <property type="match status" value="1"/>
</dbReference>
<dbReference type="Pfam" id="PF13620">
    <property type="entry name" value="CarboxypepD_reg"/>
    <property type="match status" value="1"/>
</dbReference>
<evidence type="ECO:0000259" key="9">
    <source>
        <dbReference type="Pfam" id="PF25183"/>
    </source>
</evidence>
<dbReference type="InterPro" id="IPR057601">
    <property type="entry name" value="Oar-like_b-barrel"/>
</dbReference>
<dbReference type="PANTHER" id="PTHR30069:SF46">
    <property type="entry name" value="OAR PROTEIN"/>
    <property type="match status" value="1"/>
</dbReference>
<evidence type="ECO:0000256" key="7">
    <source>
        <dbReference type="PROSITE-ProRule" id="PRU01360"/>
    </source>
</evidence>
<protein>
    <submittedName>
        <fullName evidence="10">Cell envelope biogenesis protein OmpA</fullName>
    </submittedName>
</protein>
<feature type="domain" description="TonB-dependent receptor plug" evidence="8">
    <location>
        <begin position="182"/>
        <end position="282"/>
    </location>
</feature>
<dbReference type="Gene3D" id="2.60.40.1120">
    <property type="entry name" value="Carboxypeptidase-like, regulatory domain"/>
    <property type="match status" value="1"/>
</dbReference>
<evidence type="ECO:0000256" key="5">
    <source>
        <dbReference type="ARBA" id="ARBA00023136"/>
    </source>
</evidence>
<evidence type="ECO:0000256" key="3">
    <source>
        <dbReference type="ARBA" id="ARBA00022452"/>
    </source>
</evidence>
<reference evidence="10 11" key="1">
    <citation type="journal article" date="2018" name="Front. Microbiol.">
        <title>Genome-Based Analysis Reveals the Taxonomy and Diversity of the Family Idiomarinaceae.</title>
        <authorList>
            <person name="Liu Y."/>
            <person name="Lai Q."/>
            <person name="Shao Z."/>
        </authorList>
    </citation>
    <scope>NUCLEOTIDE SEQUENCE [LARGE SCALE GENOMIC DNA]</scope>
    <source>
        <strain evidence="10 11">CF12-14</strain>
    </source>
</reference>
<dbReference type="Proteomes" id="UP000287865">
    <property type="component" value="Unassembled WGS sequence"/>
</dbReference>
<gene>
    <name evidence="10" type="ORF">CWE07_10065</name>
</gene>
<dbReference type="SUPFAM" id="SSF49452">
    <property type="entry name" value="Starch-binding domain-like"/>
    <property type="match status" value="1"/>
</dbReference>
<dbReference type="PANTHER" id="PTHR30069">
    <property type="entry name" value="TONB-DEPENDENT OUTER MEMBRANE RECEPTOR"/>
    <property type="match status" value="1"/>
</dbReference>
<evidence type="ECO:0000256" key="4">
    <source>
        <dbReference type="ARBA" id="ARBA00022692"/>
    </source>
</evidence>
<comment type="similarity">
    <text evidence="7">Belongs to the TonB-dependent receptor family.</text>
</comment>
<dbReference type="InterPro" id="IPR037066">
    <property type="entry name" value="Plug_dom_sf"/>
</dbReference>
<accession>A0ABY0BQG3</accession>
<feature type="domain" description="TonB-dependent transporter Oar-like beta-barrel" evidence="9">
    <location>
        <begin position="404"/>
        <end position="1060"/>
    </location>
</feature>
<dbReference type="InterPro" id="IPR039426">
    <property type="entry name" value="TonB-dep_rcpt-like"/>
</dbReference>
<keyword evidence="3 7" id="KW-1134">Transmembrane beta strand</keyword>
<evidence type="ECO:0000259" key="8">
    <source>
        <dbReference type="Pfam" id="PF07715"/>
    </source>
</evidence>
<evidence type="ECO:0000256" key="6">
    <source>
        <dbReference type="ARBA" id="ARBA00023237"/>
    </source>
</evidence>
<proteinExistence type="inferred from homology"/>
<keyword evidence="5 7" id="KW-0472">Membrane</keyword>
<keyword evidence="2 7" id="KW-0813">Transport</keyword>
<evidence type="ECO:0000256" key="2">
    <source>
        <dbReference type="ARBA" id="ARBA00022448"/>
    </source>
</evidence>
<keyword evidence="4 7" id="KW-0812">Transmembrane</keyword>
<keyword evidence="11" id="KW-1185">Reference proteome</keyword>
<evidence type="ECO:0000313" key="10">
    <source>
        <dbReference type="EMBL" id="RUO22816.1"/>
    </source>
</evidence>
<dbReference type="Gene3D" id="2.170.130.10">
    <property type="entry name" value="TonB-dependent receptor, plug domain"/>
    <property type="match status" value="1"/>
</dbReference>
<sequence length="1128" mass="125373">MKLVTFCHKILAELSWCCNKWTVTSPIQKLYSQTLSQTMQENSMTKKTKLTRIAAAVALTLSMSSAAVMAQETSSSMRGQIVDQQGQVVANTRVIIIHVPSGTTTTAVTNSSGNFTASGLRVGGPYRVILENASFEAKTIEDIFLQLGDAYRLTAELEPQGQANYERISVTGRAINTTSLQSGSASTWGAQEIQNMPAFDRDLRDVVRQNPLATDLGDSNRSLSVAGNNPRYNSITVDGIGQNDDFGLNNSGYPTNRSPISIDAIEQVSIEAVPFNARYSGFAGARVNAVTRSGTNDFFGSVFYEYASDSLAGNPPANRYNPNSRPELDFKEESMGFSLGGPILRDRLFFFVNYERYEEPTSIQQGPLGSGAVEQKNLDPRVVERVQEIARSVYGVEPGDWNVQPEQNDEKILAKIDWNINDDHRAAFTYQRAEDLNTNGATTGGESLNLNSNWYFREQSMNNFAAQLYSNWSPNFSSELKVSYKDVKTSQDPQLGRNFGAVAVNFTEEENFGLARGTINLGPDRSRHANYLETTTLELQAHGEYLLNDNRIQFGVEYTDIEVFNEFVQNSLGVFSFSSVEDFENRFADRIQYQNAITNNSADGAADFSYGNIAAYLQNSWEVNWDLTLNFGLRYERQLSSAEPTFNQNFFDRYGFANTTNMDGLDLFLPRVSFEYRWTDDITVRGGVGRFSGGRPNVWISNAYTNDGVTIVAAPDLNNVENADITNVPQEMRDSLSAGDGNTTPIDPDFKLPVDTRYSLAVDYDNLNLGFLGEGWFASAEVIYTDNEREVAWFDLSKAPLLDESGNQITTAGGRPLYVNWDPLAGPQPTEIGGFNTERYDIMLTNVSGGRGIVSTFSLGNAWDNGLSFRVAYTNQDVTNVTAGGSSTAHSNYNFQTAIDKQNPGTGVASYQVEHRFMASLNYRREFFQGYASNFSLFWDRFSGRPYSWALDTEIGSSGGVRAFGDGSSQGLWRSQNYLPYIPTGPNDPAIAGYADGFSYEQLDAYIMAAGLDQFRGGYAPRNWERGPWNGNLDFRFEQEIPGFVEGHKGAFYIDIRNVFAIFGENQRHTVSFADTGLRFAGIDVDPESGGYIYSEPRFAFDASPRFATRYNERASTWSAKIGVRYRF</sequence>